<proteinExistence type="predicted"/>
<name>A0A345MK70_BPBSP</name>
<sequence>MNALTKRQLAVLVGAMMDALAVSISSNPENAPRLEDLKRLPECVELITNMQGVPFTEFEELCNLLLDMYNAEGRAEEELDLMHQPPSSPYIH</sequence>
<dbReference type="EMBL" id="MH606185">
    <property type="protein sequence ID" value="AXH71252.1"/>
    <property type="molecule type" value="Genomic_DNA"/>
</dbReference>
<organism evidence="1 2">
    <name type="scientific">Bacillus phage BSP38</name>
    <dbReference type="NCBI Taxonomy" id="2283013"/>
    <lineage>
        <taxon>Viruses</taxon>
        <taxon>Duplodnaviria</taxon>
        <taxon>Heunggongvirae</taxon>
        <taxon>Uroviricota</taxon>
        <taxon>Caudoviricetes</taxon>
        <taxon>Herelleviridae</taxon>
        <taxon>Bastillevirinae</taxon>
        <taxon>Jeonjuvirus</taxon>
        <taxon>Jeonjuvirus BSP38</taxon>
    </lineage>
</organism>
<evidence type="ECO:0000313" key="1">
    <source>
        <dbReference type="EMBL" id="AXH71252.1"/>
    </source>
</evidence>
<organismHost>
    <name type="scientific">Bacillus subtilis</name>
    <dbReference type="NCBI Taxonomy" id="1423"/>
</organismHost>
<reference evidence="1 2" key="1">
    <citation type="submission" date="2018-07" db="EMBL/GenBank/DDBJ databases">
        <title>Complete nucleotide sequence of Bacillus phage BSP38.</title>
        <authorList>
            <person name="Ghosh K."/>
            <person name="Kim K.-P."/>
        </authorList>
    </citation>
    <scope>NUCLEOTIDE SEQUENCE [LARGE SCALE GENOMIC DNA]</scope>
</reference>
<evidence type="ECO:0000313" key="2">
    <source>
        <dbReference type="Proteomes" id="UP000260425"/>
    </source>
</evidence>
<keyword evidence="2" id="KW-1185">Reference proteome</keyword>
<gene>
    <name evidence="1" type="ORF">BSP38_210</name>
</gene>
<dbReference type="Proteomes" id="UP000260425">
    <property type="component" value="Segment"/>
</dbReference>
<accession>A0A345MK70</accession>
<protein>
    <submittedName>
        <fullName evidence="1">Uncharacterized protein</fullName>
    </submittedName>
</protein>